<keyword evidence="1" id="KW-0472">Membrane</keyword>
<gene>
    <name evidence="2" type="ORF">IAB37_09850</name>
</gene>
<reference evidence="2" key="1">
    <citation type="submission" date="2020-10" db="EMBL/GenBank/DDBJ databases">
        <authorList>
            <person name="Gilroy R."/>
        </authorList>
    </citation>
    <scope>NUCLEOTIDE SEQUENCE</scope>
    <source>
        <strain evidence="2">CHK189-12415</strain>
    </source>
</reference>
<protein>
    <recommendedName>
        <fullName evidence="4">Peptidase M50 domain-containing protein</fullName>
    </recommendedName>
</protein>
<dbReference type="EMBL" id="DVHA01000319">
    <property type="protein sequence ID" value="HIR61864.1"/>
    <property type="molecule type" value="Genomic_DNA"/>
</dbReference>
<accession>A0A9D1DZY0</accession>
<dbReference type="Proteomes" id="UP000824241">
    <property type="component" value="Unassembled WGS sequence"/>
</dbReference>
<dbReference type="AlphaFoldDB" id="A0A9D1DZY0"/>
<keyword evidence="1" id="KW-0812">Transmembrane</keyword>
<reference evidence="2" key="2">
    <citation type="journal article" date="2021" name="PeerJ">
        <title>Extensive microbial diversity within the chicken gut microbiome revealed by metagenomics and culture.</title>
        <authorList>
            <person name="Gilroy R."/>
            <person name="Ravi A."/>
            <person name="Getino M."/>
            <person name="Pursley I."/>
            <person name="Horton D.L."/>
            <person name="Alikhan N.F."/>
            <person name="Baker D."/>
            <person name="Gharbi K."/>
            <person name="Hall N."/>
            <person name="Watson M."/>
            <person name="Adriaenssens E.M."/>
            <person name="Foster-Nyarko E."/>
            <person name="Jarju S."/>
            <person name="Secka A."/>
            <person name="Antonio M."/>
            <person name="Oren A."/>
            <person name="Chaudhuri R.R."/>
            <person name="La Ragione R."/>
            <person name="Hildebrand F."/>
            <person name="Pallen M.J."/>
        </authorList>
    </citation>
    <scope>NUCLEOTIDE SEQUENCE</scope>
    <source>
        <strain evidence="2">CHK189-12415</strain>
    </source>
</reference>
<evidence type="ECO:0000313" key="2">
    <source>
        <dbReference type="EMBL" id="HIR61864.1"/>
    </source>
</evidence>
<keyword evidence="1" id="KW-1133">Transmembrane helix</keyword>
<proteinExistence type="predicted"/>
<comment type="caution">
    <text evidence="2">The sequence shown here is derived from an EMBL/GenBank/DDBJ whole genome shotgun (WGS) entry which is preliminary data.</text>
</comment>
<feature type="transmembrane region" description="Helical" evidence="1">
    <location>
        <begin position="14"/>
        <end position="35"/>
    </location>
</feature>
<evidence type="ECO:0008006" key="4">
    <source>
        <dbReference type="Google" id="ProtNLM"/>
    </source>
</evidence>
<name>A0A9D1DZY0_9FIRM</name>
<organism evidence="2 3">
    <name type="scientific">Candidatus Faecivivens stercoravium</name>
    <dbReference type="NCBI Taxonomy" id="2840803"/>
    <lineage>
        <taxon>Bacteria</taxon>
        <taxon>Bacillati</taxon>
        <taxon>Bacillota</taxon>
        <taxon>Clostridia</taxon>
        <taxon>Eubacteriales</taxon>
        <taxon>Oscillospiraceae</taxon>
        <taxon>Oscillospiraceae incertae sedis</taxon>
        <taxon>Candidatus Faecivivens</taxon>
    </lineage>
</organism>
<sequence>LCLSWELGGAGERAALALLTAVLLHEGGHLLAYLLSGIPLRRVIFDFRGVLIRPEPGFYPFSSELSALLAGSSTSFLWAAAAFILFPPAFWQASFAMGLWSLLPLPGMDGGEVVSLIAGRIWPGCDHGLRLFFICTRALVTLFIALGCLAFQSPLPLFWAACLWM</sequence>
<evidence type="ECO:0000313" key="3">
    <source>
        <dbReference type="Proteomes" id="UP000824241"/>
    </source>
</evidence>
<feature type="transmembrane region" description="Helical" evidence="1">
    <location>
        <begin position="76"/>
        <end position="100"/>
    </location>
</feature>
<evidence type="ECO:0000256" key="1">
    <source>
        <dbReference type="SAM" id="Phobius"/>
    </source>
</evidence>
<feature type="non-terminal residue" evidence="2">
    <location>
        <position position="1"/>
    </location>
</feature>
<feature type="transmembrane region" description="Helical" evidence="1">
    <location>
        <begin position="131"/>
        <end position="151"/>
    </location>
</feature>